<evidence type="ECO:0000256" key="1">
    <source>
        <dbReference type="SAM" id="SignalP"/>
    </source>
</evidence>
<dbReference type="InterPro" id="IPR036920">
    <property type="entry name" value="Ribosomal_uL16_sf"/>
</dbReference>
<dbReference type="Proteomes" id="UP001488838">
    <property type="component" value="Unassembled WGS sequence"/>
</dbReference>
<name>A0AAW0JHT6_MYOGA</name>
<dbReference type="GO" id="GO:0006412">
    <property type="term" value="P:translation"/>
    <property type="evidence" value="ECO:0007669"/>
    <property type="project" value="InterPro"/>
</dbReference>
<reference evidence="2 3" key="1">
    <citation type="journal article" date="2023" name="bioRxiv">
        <title>Conserved and derived expression patterns and positive selection on dental genes reveal complex evolutionary context of ever-growing rodent molars.</title>
        <authorList>
            <person name="Calamari Z.T."/>
            <person name="Song A."/>
            <person name="Cohen E."/>
            <person name="Akter M."/>
            <person name="Roy R.D."/>
            <person name="Hallikas O."/>
            <person name="Christensen M.M."/>
            <person name="Li P."/>
            <person name="Marangoni P."/>
            <person name="Jernvall J."/>
            <person name="Klein O.D."/>
        </authorList>
    </citation>
    <scope>NUCLEOTIDE SEQUENCE [LARGE SCALE GENOMIC DNA]</scope>
    <source>
        <strain evidence="2">V071</strain>
    </source>
</reference>
<keyword evidence="3" id="KW-1185">Reference proteome</keyword>
<dbReference type="AlphaFoldDB" id="A0AAW0JHT6"/>
<accession>A0AAW0JHT6</accession>
<protein>
    <submittedName>
        <fullName evidence="2">Uncharacterized protein</fullName>
    </submittedName>
</protein>
<dbReference type="GO" id="GO:0005840">
    <property type="term" value="C:ribosome"/>
    <property type="evidence" value="ECO:0007669"/>
    <property type="project" value="InterPro"/>
</dbReference>
<organism evidence="2 3">
    <name type="scientific">Myodes glareolus</name>
    <name type="common">Bank vole</name>
    <name type="synonym">Clethrionomys glareolus</name>
    <dbReference type="NCBI Taxonomy" id="447135"/>
    <lineage>
        <taxon>Eukaryota</taxon>
        <taxon>Metazoa</taxon>
        <taxon>Chordata</taxon>
        <taxon>Craniata</taxon>
        <taxon>Vertebrata</taxon>
        <taxon>Euteleostomi</taxon>
        <taxon>Mammalia</taxon>
        <taxon>Eutheria</taxon>
        <taxon>Euarchontoglires</taxon>
        <taxon>Glires</taxon>
        <taxon>Rodentia</taxon>
        <taxon>Myomorpha</taxon>
        <taxon>Muroidea</taxon>
        <taxon>Cricetidae</taxon>
        <taxon>Arvicolinae</taxon>
        <taxon>Myodes</taxon>
    </lineage>
</organism>
<feature type="signal peptide" evidence="1">
    <location>
        <begin position="1"/>
        <end position="15"/>
    </location>
</feature>
<comment type="caution">
    <text evidence="2">The sequence shown here is derived from an EMBL/GenBank/DDBJ whole genome shotgun (WGS) entry which is preliminary data.</text>
</comment>
<gene>
    <name evidence="2" type="ORF">U0070_009928</name>
</gene>
<evidence type="ECO:0000313" key="3">
    <source>
        <dbReference type="Proteomes" id="UP001488838"/>
    </source>
</evidence>
<keyword evidence="1" id="KW-0732">Signal</keyword>
<dbReference type="EMBL" id="JBBHLL010000036">
    <property type="protein sequence ID" value="KAK7826047.1"/>
    <property type="molecule type" value="Genomic_DNA"/>
</dbReference>
<evidence type="ECO:0000313" key="2">
    <source>
        <dbReference type="EMBL" id="KAK7826047.1"/>
    </source>
</evidence>
<feature type="chain" id="PRO_5044001769" evidence="1">
    <location>
        <begin position="16"/>
        <end position="92"/>
    </location>
</feature>
<sequence>MVLLSLLAAMTPGVTDIIRTSQSLSICQDVPDTKLHIFDWGRRQDDGLANKLEESPSEAPVSTCIRANNYMVKTCGRNGFHSQVKATLSRLC</sequence>
<dbReference type="GO" id="GO:0003735">
    <property type="term" value="F:structural constituent of ribosome"/>
    <property type="evidence" value="ECO:0007669"/>
    <property type="project" value="InterPro"/>
</dbReference>
<proteinExistence type="predicted"/>
<dbReference type="Gene3D" id="3.90.1170.10">
    <property type="entry name" value="Ribosomal protein L10e/L16"/>
    <property type="match status" value="1"/>
</dbReference>